<reference evidence="1 2" key="1">
    <citation type="journal article" date="2019" name="Sci. Rep.">
        <title>Orb-weaving spider Araneus ventricosus genome elucidates the spidroin gene catalogue.</title>
        <authorList>
            <person name="Kono N."/>
            <person name="Nakamura H."/>
            <person name="Ohtoshi R."/>
            <person name="Moran D.A.P."/>
            <person name="Shinohara A."/>
            <person name="Yoshida Y."/>
            <person name="Fujiwara M."/>
            <person name="Mori M."/>
            <person name="Tomita M."/>
            <person name="Arakawa K."/>
        </authorList>
    </citation>
    <scope>NUCLEOTIDE SEQUENCE [LARGE SCALE GENOMIC DNA]</scope>
</reference>
<proteinExistence type="predicted"/>
<sequence>MLDHFQKYPQMLSGKVDPIVSKYIKEKRCEDLTSALNAEGTGPAKSIRPWRKEFRRATALSRKLFVQLSWDIGPQAMSSSSSSIGKCLTL</sequence>
<evidence type="ECO:0000313" key="1">
    <source>
        <dbReference type="EMBL" id="GBL66351.1"/>
    </source>
</evidence>
<dbReference type="AlphaFoldDB" id="A0A4Y1ZSS1"/>
<comment type="caution">
    <text evidence="1">The sequence shown here is derived from an EMBL/GenBank/DDBJ whole genome shotgun (WGS) entry which is preliminary data.</text>
</comment>
<dbReference type="OrthoDB" id="7543230at2759"/>
<name>A0A4Y1ZSS1_ARAVE</name>
<dbReference type="Proteomes" id="UP000499080">
    <property type="component" value="Unassembled WGS sequence"/>
</dbReference>
<evidence type="ECO:0000313" key="2">
    <source>
        <dbReference type="Proteomes" id="UP000499080"/>
    </source>
</evidence>
<protein>
    <submittedName>
        <fullName evidence="1">Uncharacterized protein</fullName>
    </submittedName>
</protein>
<keyword evidence="2" id="KW-1185">Reference proteome</keyword>
<organism evidence="1 2">
    <name type="scientific">Araneus ventricosus</name>
    <name type="common">Orbweaver spider</name>
    <name type="synonym">Epeira ventricosa</name>
    <dbReference type="NCBI Taxonomy" id="182803"/>
    <lineage>
        <taxon>Eukaryota</taxon>
        <taxon>Metazoa</taxon>
        <taxon>Ecdysozoa</taxon>
        <taxon>Arthropoda</taxon>
        <taxon>Chelicerata</taxon>
        <taxon>Arachnida</taxon>
        <taxon>Araneae</taxon>
        <taxon>Araneomorphae</taxon>
        <taxon>Entelegynae</taxon>
        <taxon>Araneoidea</taxon>
        <taxon>Araneidae</taxon>
        <taxon>Araneus</taxon>
    </lineage>
</organism>
<gene>
    <name evidence="1" type="ORF">AVEN_44446_1</name>
</gene>
<accession>A0A4Y1ZSS1</accession>
<dbReference type="EMBL" id="BGPR01077577">
    <property type="protein sequence ID" value="GBL66351.1"/>
    <property type="molecule type" value="Genomic_DNA"/>
</dbReference>